<dbReference type="Gene3D" id="1.10.287.130">
    <property type="match status" value="1"/>
</dbReference>
<keyword evidence="5" id="KW-0808">Transferase</keyword>
<dbReference type="InterPro" id="IPR050398">
    <property type="entry name" value="HssS/ArlS-like"/>
</dbReference>
<evidence type="ECO:0000259" key="11">
    <source>
        <dbReference type="PROSITE" id="PS50109"/>
    </source>
</evidence>
<dbReference type="InterPro" id="IPR005467">
    <property type="entry name" value="His_kinase_dom"/>
</dbReference>
<comment type="caution">
    <text evidence="12">The sequence shown here is derived from an EMBL/GenBank/DDBJ whole genome shotgun (WGS) entry which is preliminary data.</text>
</comment>
<accession>A0ABS7WTH7</accession>
<dbReference type="EC" id="2.7.13.3" evidence="3"/>
<keyword evidence="8 10" id="KW-1133">Transmembrane helix</keyword>
<evidence type="ECO:0000313" key="12">
    <source>
        <dbReference type="EMBL" id="MBZ7987319.1"/>
    </source>
</evidence>
<dbReference type="PANTHER" id="PTHR45528:SF12">
    <property type="entry name" value="SENSOR HISTIDINE KINASE ARSS"/>
    <property type="match status" value="1"/>
</dbReference>
<dbReference type="CDD" id="cd06225">
    <property type="entry name" value="HAMP"/>
    <property type="match status" value="1"/>
</dbReference>
<proteinExistence type="predicted"/>
<dbReference type="InterPro" id="IPR047994">
    <property type="entry name" value="ArsS-like"/>
</dbReference>
<keyword evidence="13" id="KW-1185">Reference proteome</keyword>
<gene>
    <name evidence="12" type="ORF">AVCANL283_04245</name>
</gene>
<keyword evidence="6 10" id="KW-0812">Transmembrane</keyword>
<comment type="catalytic activity">
    <reaction evidence="1">
        <text>ATP + protein L-histidine = ADP + protein N-phospho-L-histidine.</text>
        <dbReference type="EC" id="2.7.13.3"/>
    </reaction>
</comment>
<dbReference type="NCBIfam" id="NF038389">
    <property type="entry name" value="ArsS_fam_HK"/>
    <property type="match status" value="1"/>
</dbReference>
<evidence type="ECO:0000256" key="7">
    <source>
        <dbReference type="ARBA" id="ARBA00022777"/>
    </source>
</evidence>
<dbReference type="SUPFAM" id="SSF55874">
    <property type="entry name" value="ATPase domain of HSP90 chaperone/DNA topoisomerase II/histidine kinase"/>
    <property type="match status" value="1"/>
</dbReference>
<keyword evidence="7 12" id="KW-0418">Kinase</keyword>
<keyword evidence="9 10" id="KW-0472">Membrane</keyword>
<feature type="domain" description="Histidine kinase" evidence="11">
    <location>
        <begin position="214"/>
        <end position="386"/>
    </location>
</feature>
<evidence type="ECO:0000256" key="4">
    <source>
        <dbReference type="ARBA" id="ARBA00022553"/>
    </source>
</evidence>
<comment type="subcellular location">
    <subcellularLocation>
        <location evidence="2">Membrane</location>
        <topology evidence="2">Multi-pass membrane protein</topology>
    </subcellularLocation>
</comment>
<evidence type="ECO:0000256" key="10">
    <source>
        <dbReference type="SAM" id="Phobius"/>
    </source>
</evidence>
<feature type="transmembrane region" description="Helical" evidence="10">
    <location>
        <begin position="5"/>
        <end position="28"/>
    </location>
</feature>
<dbReference type="CDD" id="cd00082">
    <property type="entry name" value="HisKA"/>
    <property type="match status" value="1"/>
</dbReference>
<dbReference type="RefSeq" id="WP_172231059.1">
    <property type="nucleotide sequence ID" value="NZ_CP035946.1"/>
</dbReference>
<dbReference type="Gene3D" id="3.30.565.10">
    <property type="entry name" value="Histidine kinase-like ATPase, C-terminal domain"/>
    <property type="match status" value="1"/>
</dbReference>
<organism evidence="12 13">
    <name type="scientific">Campylobacter canadensis</name>
    <dbReference type="NCBI Taxonomy" id="449520"/>
    <lineage>
        <taxon>Bacteria</taxon>
        <taxon>Pseudomonadati</taxon>
        <taxon>Campylobacterota</taxon>
        <taxon>Epsilonproteobacteria</taxon>
        <taxon>Campylobacterales</taxon>
        <taxon>Campylobacteraceae</taxon>
        <taxon>Campylobacter</taxon>
    </lineage>
</organism>
<dbReference type="SMART" id="SM00388">
    <property type="entry name" value="HisKA"/>
    <property type="match status" value="1"/>
</dbReference>
<dbReference type="SUPFAM" id="SSF47384">
    <property type="entry name" value="Homodimeric domain of signal transducing histidine kinase"/>
    <property type="match status" value="1"/>
</dbReference>
<dbReference type="Proteomes" id="UP000786183">
    <property type="component" value="Unassembled WGS sequence"/>
</dbReference>
<sequence length="409" mass="47735">MKSSIFYVITFIFALASITIAVAFIWLINFDKINYSSELNAKYAYLANLKLQELYSNNKGEFEYKSSKYKLKEITGKEKEEIIKNSLVLDEDNNYIGSGKILNYKNDNYLYIRYLDKDFLYKDGDYNFYRYISIQLILSFVILVLLVCYIFVITRLRPLGKLKRQITKFANNDLENIENISTGNDEISQVSDAFYQAICKIKDMNSSRQFFLRNIMHELKTPITKGRITAEMLEDTKFKQRLIGVFDRMVILIDEFAAIEQITSRVEKNKKRVLISHIFDEAKSMLLLEIDNVHIILENNFLVQVDFKLFTTAVKNLLDNALKYSIDNTVRVVICASCIRFYNKGEKLDKSLQYYTEPFTQGNRNINSFGLGLYVVKTILEEHKLGLEYSYEQGFNIFSITKLENIAVI</sequence>
<dbReference type="InterPro" id="IPR003594">
    <property type="entry name" value="HATPase_dom"/>
</dbReference>
<dbReference type="SMART" id="SM00387">
    <property type="entry name" value="HATPase_c"/>
    <property type="match status" value="1"/>
</dbReference>
<dbReference type="Pfam" id="PF02518">
    <property type="entry name" value="HATPase_c"/>
    <property type="match status" value="1"/>
</dbReference>
<dbReference type="PROSITE" id="PS50109">
    <property type="entry name" value="HIS_KIN"/>
    <property type="match status" value="1"/>
</dbReference>
<evidence type="ECO:0000256" key="2">
    <source>
        <dbReference type="ARBA" id="ARBA00004141"/>
    </source>
</evidence>
<evidence type="ECO:0000256" key="8">
    <source>
        <dbReference type="ARBA" id="ARBA00022989"/>
    </source>
</evidence>
<dbReference type="PANTHER" id="PTHR45528">
    <property type="entry name" value="SENSOR HISTIDINE KINASE CPXA"/>
    <property type="match status" value="1"/>
</dbReference>
<dbReference type="InterPro" id="IPR036890">
    <property type="entry name" value="HATPase_C_sf"/>
</dbReference>
<dbReference type="EMBL" id="JACGBB010000007">
    <property type="protein sequence ID" value="MBZ7987319.1"/>
    <property type="molecule type" value="Genomic_DNA"/>
</dbReference>
<protein>
    <recommendedName>
        <fullName evidence="3">histidine kinase</fullName>
        <ecNumber evidence="3">2.7.13.3</ecNumber>
    </recommendedName>
</protein>
<evidence type="ECO:0000256" key="6">
    <source>
        <dbReference type="ARBA" id="ARBA00022692"/>
    </source>
</evidence>
<reference evidence="12 13" key="1">
    <citation type="submission" date="2020-07" db="EMBL/GenBank/DDBJ databases">
        <title>Transfer of Campylobacter canadensis to the novel genus Avispirillum gen. nov., that also includes two novel species recovered from migratory waterfowl: Avispirillum anseris sp. nov. and Avispirillum brantae sp. nov.</title>
        <authorList>
            <person name="Miller W.G."/>
            <person name="Chapman M.H."/>
            <person name="Yee E."/>
            <person name="Inglis G.D."/>
        </authorList>
    </citation>
    <scope>NUCLEOTIDE SEQUENCE [LARGE SCALE GENOMIC DNA]</scope>
    <source>
        <strain evidence="12 13">L283</strain>
    </source>
</reference>
<evidence type="ECO:0000256" key="1">
    <source>
        <dbReference type="ARBA" id="ARBA00000085"/>
    </source>
</evidence>
<feature type="transmembrane region" description="Helical" evidence="10">
    <location>
        <begin position="128"/>
        <end position="154"/>
    </location>
</feature>
<evidence type="ECO:0000313" key="13">
    <source>
        <dbReference type="Proteomes" id="UP000786183"/>
    </source>
</evidence>
<keyword evidence="4" id="KW-0597">Phosphoprotein</keyword>
<evidence type="ECO:0000256" key="9">
    <source>
        <dbReference type="ARBA" id="ARBA00023136"/>
    </source>
</evidence>
<name>A0ABS7WTH7_9BACT</name>
<dbReference type="InterPro" id="IPR036097">
    <property type="entry name" value="HisK_dim/P_sf"/>
</dbReference>
<dbReference type="InterPro" id="IPR003661">
    <property type="entry name" value="HisK_dim/P_dom"/>
</dbReference>
<evidence type="ECO:0000256" key="3">
    <source>
        <dbReference type="ARBA" id="ARBA00012438"/>
    </source>
</evidence>
<evidence type="ECO:0000256" key="5">
    <source>
        <dbReference type="ARBA" id="ARBA00022679"/>
    </source>
</evidence>
<dbReference type="GO" id="GO:0016301">
    <property type="term" value="F:kinase activity"/>
    <property type="evidence" value="ECO:0007669"/>
    <property type="project" value="UniProtKB-KW"/>
</dbReference>